<keyword evidence="3" id="KW-1185">Reference proteome</keyword>
<feature type="compositionally biased region" description="Acidic residues" evidence="1">
    <location>
        <begin position="233"/>
        <end position="246"/>
    </location>
</feature>
<sequence>MSAKPKPKPKCTRKSADDGGQPSEVKWVKRARKAKEEGDEEKLNEKEDQKDIEWTSELSFTLIACITEDEDIKNGLYPGPGANVSTAKGGGLPKTEHQFKLFTMIFGDHPEWQPVIELAQMPQKKGPASKTQTNLASKIKNWLNKMAKQTREITNKLGQTGAGIENVAEMDMSKENAFTNLWAKEREKCPWYFEMRNLIGDRPNAKPVGIGNSQSAIDLTVLDVSHEENGPAEGEELDEFDEDSGEPPEPVHKSAPTTDDEDPYNFNKYLQDSDHNENNDSEFHPKSLPDDISSDDSKFQKSLPSRSTPSIVSKRKTAPHAAASKATKLEDRKPMKKTKNDEFAKIAKEEEKTAQSKLELAKMKTQLEVVQAKGLVDYWMAKEKRQAEEKKMKMEAKEKERQRKHEIRMTLLSQRVGSSTSGSLNSSDLFNATPGASSSSALGSGWEEYAADNFEFSQMNS</sequence>
<evidence type="ECO:0000256" key="1">
    <source>
        <dbReference type="SAM" id="MobiDB-lite"/>
    </source>
</evidence>
<evidence type="ECO:0000313" key="2">
    <source>
        <dbReference type="EMBL" id="KAE9388170.1"/>
    </source>
</evidence>
<gene>
    <name evidence="2" type="ORF">BT96DRAFT_1004425</name>
</gene>
<feature type="compositionally biased region" description="Polar residues" evidence="1">
    <location>
        <begin position="300"/>
        <end position="311"/>
    </location>
</feature>
<reference evidence="2" key="1">
    <citation type="journal article" date="2019" name="Environ. Microbiol.">
        <title>Fungal ecological strategies reflected in gene transcription - a case study of two litter decomposers.</title>
        <authorList>
            <person name="Barbi F."/>
            <person name="Kohler A."/>
            <person name="Barry K."/>
            <person name="Baskaran P."/>
            <person name="Daum C."/>
            <person name="Fauchery L."/>
            <person name="Ihrmark K."/>
            <person name="Kuo A."/>
            <person name="LaButti K."/>
            <person name="Lipzen A."/>
            <person name="Morin E."/>
            <person name="Grigoriev I.V."/>
            <person name="Henrissat B."/>
            <person name="Lindahl B."/>
            <person name="Martin F."/>
        </authorList>
    </citation>
    <scope>NUCLEOTIDE SEQUENCE</scope>
    <source>
        <strain evidence="2">JB14</strain>
    </source>
</reference>
<evidence type="ECO:0008006" key="4">
    <source>
        <dbReference type="Google" id="ProtNLM"/>
    </source>
</evidence>
<feature type="compositionally biased region" description="Basic and acidic residues" evidence="1">
    <location>
        <begin position="271"/>
        <end position="299"/>
    </location>
</feature>
<feature type="compositionally biased region" description="Basic and acidic residues" evidence="1">
    <location>
        <begin position="327"/>
        <end position="344"/>
    </location>
</feature>
<feature type="region of interest" description="Disordered" evidence="1">
    <location>
        <begin position="1"/>
        <end position="50"/>
    </location>
</feature>
<feature type="region of interest" description="Disordered" evidence="1">
    <location>
        <begin position="389"/>
        <end position="443"/>
    </location>
</feature>
<feature type="compositionally biased region" description="Basic residues" evidence="1">
    <location>
        <begin position="1"/>
        <end position="13"/>
    </location>
</feature>
<feature type="compositionally biased region" description="Basic and acidic residues" evidence="1">
    <location>
        <begin position="389"/>
        <end position="403"/>
    </location>
</feature>
<feature type="region of interest" description="Disordered" evidence="1">
    <location>
        <begin position="228"/>
        <end position="344"/>
    </location>
</feature>
<proteinExistence type="predicted"/>
<feature type="compositionally biased region" description="Low complexity" evidence="1">
    <location>
        <begin position="418"/>
        <end position="427"/>
    </location>
</feature>
<organism evidence="2 3">
    <name type="scientific">Gymnopus androsaceus JB14</name>
    <dbReference type="NCBI Taxonomy" id="1447944"/>
    <lineage>
        <taxon>Eukaryota</taxon>
        <taxon>Fungi</taxon>
        <taxon>Dikarya</taxon>
        <taxon>Basidiomycota</taxon>
        <taxon>Agaricomycotina</taxon>
        <taxon>Agaricomycetes</taxon>
        <taxon>Agaricomycetidae</taxon>
        <taxon>Agaricales</taxon>
        <taxon>Marasmiineae</taxon>
        <taxon>Omphalotaceae</taxon>
        <taxon>Gymnopus</taxon>
    </lineage>
</organism>
<dbReference type="EMBL" id="ML769757">
    <property type="protein sequence ID" value="KAE9388170.1"/>
    <property type="molecule type" value="Genomic_DNA"/>
</dbReference>
<dbReference type="AlphaFoldDB" id="A0A6A4GS78"/>
<evidence type="ECO:0000313" key="3">
    <source>
        <dbReference type="Proteomes" id="UP000799118"/>
    </source>
</evidence>
<name>A0A6A4GS78_9AGAR</name>
<dbReference type="Proteomes" id="UP000799118">
    <property type="component" value="Unassembled WGS sequence"/>
</dbReference>
<protein>
    <recommendedName>
        <fullName evidence="4">No apical meristem-associated C-terminal domain-containing protein</fullName>
    </recommendedName>
</protein>
<accession>A0A6A4GS78</accession>
<dbReference type="OrthoDB" id="3269701at2759"/>
<feature type="compositionally biased region" description="Basic and acidic residues" evidence="1">
    <location>
        <begin position="41"/>
        <end position="50"/>
    </location>
</feature>